<keyword evidence="3 10" id="KW-1134">Transmembrane beta strand</keyword>
<dbReference type="AlphaFoldDB" id="A0A7V4U3P5"/>
<sequence length="886" mass="100941">MIQRSRFSIILIFLFAVSLYGGQTGKIAGRVTDAANGNPLAGANIFLNELPLGAASDAEGDYIILNVAPGVYTLHALMVGYREVEITNVRVSLDKTTRIDFKLEPAILESETIVVEAEQPLIQKDLTASSSTVTATEIKTIPVESMQDVLQLQAGVVVDSRGGFHIRGGRANEVAYMIDGVSVSDPFNGGLAVNVNQEAIQELKVISGTFNAEYGKVMSGVVEVVTKNPEPVLNAGITMYTGDYFSDNIELYPHLDEHSPKDIYNVQIHVTGPIPFFKDRLSFYTSLRKYYNEGWMYGIRRFNTSDSSVFTPNAFYYEETGDYAPVPMNFIDQYYANFKLIFKITPTLNLAYNFLGNMKDSRYYNHLYKYNPDGDLTNHEYGYTHILSVNHTLSAQTFYTLKFSRYAFDLRSYLYEDPDDPRYQNPELLRNREDAYSFLTGGTNMEHFYRNTAVTAGRFDITSQVTKRHLVKAGLEVKFNEIKVENREARYKGRESGIFSSAAFFNKGQYKHTPLELAAYVQDKIELQNLTVNVGLRYDYFDSKGKVPLDLRDPGNTYRPRENAYRDAQPQHQFSPRLGLAFPISAEGVIHASYGHFFQIPDLQYLYLNPRFAVAPGGLNTLMGNAELKPQSTTIYELGLQQEFMGQFALHVTGFYKDVRNLLGTNIYETYVLGDRYARYENRDYGNIKGVTVSFKKRATSSDYFYASIDYTFQIAEGNASDPNTVFYNNQADPPRQSNIQVVPLDWDQRHTLNASFSFNHPDWFTLGLIGQFQSGLPYTPAIQNLEATFENSGRKPFNYNVDLRFSKEWKPWGHSLIFFIKIYNLFDRQNEVTVYNDTGRAGYSLVKHFLGNRQTVVNTLDDWLKRPDFYSEPRKILLGFTFTIR</sequence>
<keyword evidence="4 10" id="KW-0812">Transmembrane</keyword>
<feature type="domain" description="TonB-dependent receptor-like beta-barrel" evidence="12">
    <location>
        <begin position="352"/>
        <end position="826"/>
    </location>
</feature>
<dbReference type="Gene3D" id="2.40.170.20">
    <property type="entry name" value="TonB-dependent receptor, beta-barrel domain"/>
    <property type="match status" value="1"/>
</dbReference>
<dbReference type="InterPro" id="IPR037066">
    <property type="entry name" value="Plug_dom_sf"/>
</dbReference>
<keyword evidence="9 10" id="KW-0998">Cell outer membrane</keyword>
<reference evidence="14" key="1">
    <citation type="journal article" date="2020" name="mSystems">
        <title>Genome- and Community-Level Interaction Insights into Carbon Utilization and Element Cycling Functions of Hydrothermarchaeota in Hydrothermal Sediment.</title>
        <authorList>
            <person name="Zhou Z."/>
            <person name="Liu Y."/>
            <person name="Xu W."/>
            <person name="Pan J."/>
            <person name="Luo Z.H."/>
            <person name="Li M."/>
        </authorList>
    </citation>
    <scope>NUCLEOTIDE SEQUENCE [LARGE SCALE GENOMIC DNA]</scope>
    <source>
        <strain evidence="14">HyVt-577</strain>
    </source>
</reference>
<evidence type="ECO:0000256" key="5">
    <source>
        <dbReference type="ARBA" id="ARBA00022729"/>
    </source>
</evidence>
<evidence type="ECO:0000259" key="12">
    <source>
        <dbReference type="Pfam" id="PF00593"/>
    </source>
</evidence>
<keyword evidence="2 10" id="KW-0813">Transport</keyword>
<dbReference type="SUPFAM" id="SSF56935">
    <property type="entry name" value="Porins"/>
    <property type="match status" value="1"/>
</dbReference>
<dbReference type="Proteomes" id="UP000885779">
    <property type="component" value="Unassembled WGS sequence"/>
</dbReference>
<evidence type="ECO:0000256" key="4">
    <source>
        <dbReference type="ARBA" id="ARBA00022692"/>
    </source>
</evidence>
<dbReference type="InterPro" id="IPR036942">
    <property type="entry name" value="Beta-barrel_TonB_sf"/>
</dbReference>
<keyword evidence="5" id="KW-0732">Signal</keyword>
<gene>
    <name evidence="14" type="ORF">ENK44_17320</name>
</gene>
<evidence type="ECO:0000256" key="10">
    <source>
        <dbReference type="PROSITE-ProRule" id="PRU01360"/>
    </source>
</evidence>
<evidence type="ECO:0000256" key="3">
    <source>
        <dbReference type="ARBA" id="ARBA00022452"/>
    </source>
</evidence>
<dbReference type="InterPro" id="IPR039426">
    <property type="entry name" value="TonB-dep_rcpt-like"/>
</dbReference>
<dbReference type="EMBL" id="DRQG01000161">
    <property type="protein sequence ID" value="HGY57471.1"/>
    <property type="molecule type" value="Genomic_DNA"/>
</dbReference>
<dbReference type="GO" id="GO:0044718">
    <property type="term" value="P:siderophore transmembrane transport"/>
    <property type="evidence" value="ECO:0007669"/>
    <property type="project" value="TreeGrafter"/>
</dbReference>
<keyword evidence="6 11" id="KW-0798">TonB box</keyword>
<dbReference type="SUPFAM" id="SSF49464">
    <property type="entry name" value="Carboxypeptidase regulatory domain-like"/>
    <property type="match status" value="1"/>
</dbReference>
<dbReference type="InterPro" id="IPR008969">
    <property type="entry name" value="CarboxyPept-like_regulatory"/>
</dbReference>
<comment type="caution">
    <text evidence="14">The sequence shown here is derived from an EMBL/GenBank/DDBJ whole genome shotgun (WGS) entry which is preliminary data.</text>
</comment>
<dbReference type="PROSITE" id="PS52016">
    <property type="entry name" value="TONB_DEPENDENT_REC_3"/>
    <property type="match status" value="1"/>
</dbReference>
<dbReference type="InterPro" id="IPR012910">
    <property type="entry name" value="Plug_dom"/>
</dbReference>
<dbReference type="Gene3D" id="2.60.40.1120">
    <property type="entry name" value="Carboxypeptidase-like, regulatory domain"/>
    <property type="match status" value="1"/>
</dbReference>
<dbReference type="PANTHER" id="PTHR30069">
    <property type="entry name" value="TONB-DEPENDENT OUTER MEMBRANE RECEPTOR"/>
    <property type="match status" value="1"/>
</dbReference>
<evidence type="ECO:0000256" key="9">
    <source>
        <dbReference type="ARBA" id="ARBA00023237"/>
    </source>
</evidence>
<keyword evidence="7 10" id="KW-0472">Membrane</keyword>
<evidence type="ECO:0000256" key="11">
    <source>
        <dbReference type="RuleBase" id="RU003357"/>
    </source>
</evidence>
<dbReference type="Pfam" id="PF07715">
    <property type="entry name" value="Plug"/>
    <property type="match status" value="1"/>
</dbReference>
<evidence type="ECO:0000256" key="8">
    <source>
        <dbReference type="ARBA" id="ARBA00023170"/>
    </source>
</evidence>
<comment type="similarity">
    <text evidence="10 11">Belongs to the TonB-dependent receptor family.</text>
</comment>
<feature type="domain" description="TonB-dependent receptor plug" evidence="13">
    <location>
        <begin position="123"/>
        <end position="217"/>
    </location>
</feature>
<evidence type="ECO:0000259" key="13">
    <source>
        <dbReference type="Pfam" id="PF07715"/>
    </source>
</evidence>
<evidence type="ECO:0000256" key="6">
    <source>
        <dbReference type="ARBA" id="ARBA00023077"/>
    </source>
</evidence>
<dbReference type="InterPro" id="IPR000531">
    <property type="entry name" value="Beta-barrel_TonB"/>
</dbReference>
<protein>
    <submittedName>
        <fullName evidence="14">TonB-dependent receptor</fullName>
    </submittedName>
</protein>
<dbReference type="GO" id="GO:0015344">
    <property type="term" value="F:siderophore uptake transmembrane transporter activity"/>
    <property type="evidence" value="ECO:0007669"/>
    <property type="project" value="TreeGrafter"/>
</dbReference>
<dbReference type="Pfam" id="PF00593">
    <property type="entry name" value="TonB_dep_Rec_b-barrel"/>
    <property type="match status" value="1"/>
</dbReference>
<evidence type="ECO:0000256" key="1">
    <source>
        <dbReference type="ARBA" id="ARBA00004571"/>
    </source>
</evidence>
<dbReference type="Gene3D" id="2.170.130.10">
    <property type="entry name" value="TonB-dependent receptor, plug domain"/>
    <property type="match status" value="1"/>
</dbReference>
<comment type="subcellular location">
    <subcellularLocation>
        <location evidence="1 10">Cell outer membrane</location>
        <topology evidence="1 10">Multi-pass membrane protein</topology>
    </subcellularLocation>
</comment>
<accession>A0A7V4U3P5</accession>
<name>A0A7V4U3P5_CALAY</name>
<evidence type="ECO:0000256" key="7">
    <source>
        <dbReference type="ARBA" id="ARBA00023136"/>
    </source>
</evidence>
<dbReference type="PANTHER" id="PTHR30069:SF29">
    <property type="entry name" value="HEMOGLOBIN AND HEMOGLOBIN-HAPTOGLOBIN-BINDING PROTEIN 1-RELATED"/>
    <property type="match status" value="1"/>
</dbReference>
<organism evidence="14">
    <name type="scientific">Caldithrix abyssi</name>
    <dbReference type="NCBI Taxonomy" id="187145"/>
    <lineage>
        <taxon>Bacteria</taxon>
        <taxon>Pseudomonadati</taxon>
        <taxon>Calditrichota</taxon>
        <taxon>Calditrichia</taxon>
        <taxon>Calditrichales</taxon>
        <taxon>Calditrichaceae</taxon>
        <taxon>Caldithrix</taxon>
    </lineage>
</organism>
<dbReference type="Pfam" id="PF13620">
    <property type="entry name" value="CarboxypepD_reg"/>
    <property type="match status" value="1"/>
</dbReference>
<proteinExistence type="inferred from homology"/>
<dbReference type="GO" id="GO:0009279">
    <property type="term" value="C:cell outer membrane"/>
    <property type="evidence" value="ECO:0007669"/>
    <property type="project" value="UniProtKB-SubCell"/>
</dbReference>
<evidence type="ECO:0000256" key="2">
    <source>
        <dbReference type="ARBA" id="ARBA00022448"/>
    </source>
</evidence>
<keyword evidence="8 14" id="KW-0675">Receptor</keyword>
<evidence type="ECO:0000313" key="14">
    <source>
        <dbReference type="EMBL" id="HGY57471.1"/>
    </source>
</evidence>